<geneLocation type="plasmid" evidence="2">
    <name>pMP21332_2</name>
</geneLocation>
<dbReference type="EMBL" id="CP079959">
    <property type="protein sequence ID" value="QYA34205.1"/>
    <property type="molecule type" value="Genomic_DNA"/>
</dbReference>
<organism evidence="1">
    <name type="scientific">Macrococcus psychrotolerans</name>
    <dbReference type="NCBI Taxonomy" id="3039389"/>
    <lineage>
        <taxon>Bacteria</taxon>
        <taxon>Bacillati</taxon>
        <taxon>Bacillota</taxon>
        <taxon>Bacilli</taxon>
        <taxon>Bacillales</taxon>
        <taxon>Staphylococcaceae</taxon>
        <taxon>Macrococcus</taxon>
    </lineage>
</organism>
<name>A0AAT9P8X0_9STAP</name>
<geneLocation type="plasmid" evidence="1">
    <name>p19Msa1099-3</name>
</geneLocation>
<dbReference type="EMBL" id="CP124579">
    <property type="protein sequence ID" value="WZE67802.1"/>
    <property type="molecule type" value="Genomic_DNA"/>
</dbReference>
<proteinExistence type="predicted"/>
<reference evidence="1" key="1">
    <citation type="submission" date="2021-07" db="EMBL/GenBank/DDBJ databases">
        <title>Prevalence and characterization of methicillin-resistant Macrococcus spp. in food producing animals and meat in Switzerland in 2019.</title>
        <authorList>
            <person name="Keller J.E."/>
            <person name="Schwendener S."/>
            <person name="Neuenschwander J."/>
            <person name="Overesch G."/>
            <person name="Perreten V."/>
        </authorList>
    </citation>
    <scope>NUCLEOTIDE SEQUENCE</scope>
    <source>
        <strain evidence="1">19Msa1099</strain>
        <plasmid evidence="1">p19Msa1099-3</plasmid>
    </source>
</reference>
<dbReference type="AlphaFoldDB" id="A0AAT9P8X0"/>
<evidence type="ECO:0000313" key="1">
    <source>
        <dbReference type="EMBL" id="QYA34205.1"/>
    </source>
</evidence>
<gene>
    <name evidence="1" type="ORF">KYI10_12495</name>
    <name evidence="2" type="ORF">QA541_11070</name>
</gene>
<dbReference type="InterPro" id="IPR006542">
    <property type="entry name" value="DUF1093"/>
</dbReference>
<dbReference type="RefSeq" id="WP_101143918.1">
    <property type="nucleotide sequence ID" value="NZ_CP124579.1"/>
</dbReference>
<accession>A0AAT9P8X0</accession>
<sequence length="104" mass="12271">MKKIILTIIICLVMLFVLLNVRNEHTDRFNPLLSKEISYAKVDKETQNYENIVIYDANGDEKNYKLSFKGYDPSQEYVEITHKGKYVESIKYITKLKFNKIMGK</sequence>
<accession>A0AAU6RBH1</accession>
<dbReference type="PANTHER" id="PTHR36433">
    <property type="entry name" value="HYPOTHETICAL CYTOSOLIC PROTEIN"/>
    <property type="match status" value="1"/>
</dbReference>
<reference evidence="2" key="2">
    <citation type="submission" date="2023-04" db="EMBL/GenBank/DDBJ databases">
        <title>Macrococci isolated from food, foodproducing animals, and human clinical materials.</title>
        <authorList>
            <person name="Maslanova I."/>
            <person name="Svec P."/>
            <person name="Sedlacek I."/>
            <person name="Novakova D."/>
            <person name="Keller J.E."/>
            <person name="Schwendener S."/>
            <person name="Finstrlova A."/>
            <person name="Botka T."/>
            <person name="Kovarovic V."/>
            <person name="Petras P."/>
            <person name="Perreten V."/>
            <person name="Pantucek R."/>
        </authorList>
    </citation>
    <scope>NUCLEOTIDE SEQUENCE</scope>
    <source>
        <strain evidence="2">NRL/St 21/332</strain>
        <plasmid evidence="2">pMP21332_2</plasmid>
    </source>
</reference>
<dbReference type="PANTHER" id="PTHR36433:SF3">
    <property type="entry name" value="YXEA FAMILY PROTEIN"/>
    <property type="match status" value="1"/>
</dbReference>
<keyword evidence="1" id="KW-0614">Plasmid</keyword>
<dbReference type="SUPFAM" id="SSF159121">
    <property type="entry name" value="BC4932-like"/>
    <property type="match status" value="1"/>
</dbReference>
<dbReference type="NCBIfam" id="TIGR01655">
    <property type="entry name" value="yxeA_fam"/>
    <property type="match status" value="1"/>
</dbReference>
<dbReference type="InterPro" id="IPR036166">
    <property type="entry name" value="YxeA-like_sf"/>
</dbReference>
<evidence type="ECO:0000313" key="2">
    <source>
        <dbReference type="EMBL" id="WZE67802.1"/>
    </source>
</evidence>
<protein>
    <submittedName>
        <fullName evidence="1">YxeA family protein</fullName>
    </submittedName>
</protein>